<reference evidence="1 2" key="1">
    <citation type="journal article" date="2016" name="Appl. Environ. Microbiol.">
        <title>Lack of Overt Genome Reduction in the Bryostatin-Producing Bryozoan Symbiont "Candidatus Endobugula sertula".</title>
        <authorList>
            <person name="Miller I.J."/>
            <person name="Vanee N."/>
            <person name="Fong S.S."/>
            <person name="Lim-Fong G.E."/>
            <person name="Kwan J.C."/>
        </authorList>
    </citation>
    <scope>NUCLEOTIDE SEQUENCE [LARGE SCALE GENOMIC DNA]</scope>
    <source>
        <strain evidence="1">AB1-4</strain>
    </source>
</reference>
<dbReference type="EMBL" id="MDLC01000044">
    <property type="protein sequence ID" value="ODS22973.1"/>
    <property type="molecule type" value="Genomic_DNA"/>
</dbReference>
<proteinExistence type="predicted"/>
<gene>
    <name evidence="1" type="ORF">AB835_11255</name>
</gene>
<organism evidence="1 2">
    <name type="scientific">Candidatus Endobugula sertula</name>
    <name type="common">Bugula neritina bacterial symbiont</name>
    <dbReference type="NCBI Taxonomy" id="62101"/>
    <lineage>
        <taxon>Bacteria</taxon>
        <taxon>Pseudomonadati</taxon>
        <taxon>Pseudomonadota</taxon>
        <taxon>Gammaproteobacteria</taxon>
        <taxon>Cellvibrionales</taxon>
        <taxon>Cellvibrionaceae</taxon>
        <taxon>Candidatus Endobugula</taxon>
    </lineage>
</organism>
<evidence type="ECO:0000313" key="1">
    <source>
        <dbReference type="EMBL" id="ODS22973.1"/>
    </source>
</evidence>
<dbReference type="Proteomes" id="UP000242502">
    <property type="component" value="Unassembled WGS sequence"/>
</dbReference>
<comment type="caution">
    <text evidence="1">The sequence shown here is derived from an EMBL/GenBank/DDBJ whole genome shotgun (WGS) entry which is preliminary data.</text>
</comment>
<protein>
    <submittedName>
        <fullName evidence="1">Uncharacterized protein</fullName>
    </submittedName>
</protein>
<dbReference type="STRING" id="62101.AB835_11255"/>
<name>A0A1D2QN33_9GAMM</name>
<dbReference type="AlphaFoldDB" id="A0A1D2QN33"/>
<evidence type="ECO:0000313" key="2">
    <source>
        <dbReference type="Proteomes" id="UP000242502"/>
    </source>
</evidence>
<sequence>MKKFINKHYYLPQLILDEIGMQQSLNQNLLITEALLKNNTTLFSLAQIDGTIFMVDLQMDT</sequence>
<accession>A0A1D2QN33</accession>